<dbReference type="SMR" id="D4M306"/>
<evidence type="ECO:0000313" key="3">
    <source>
        <dbReference type="EMBL" id="CBL25618.1"/>
    </source>
</evidence>
<dbReference type="RefSeq" id="WP_015528245.1">
    <property type="nucleotide sequence ID" value="NC_021015.1"/>
</dbReference>
<organism evidence="3 4">
    <name type="scientific">[Ruminococcus] torques L2-14</name>
    <dbReference type="NCBI Taxonomy" id="657313"/>
    <lineage>
        <taxon>Bacteria</taxon>
        <taxon>Bacillati</taxon>
        <taxon>Bacillota</taxon>
        <taxon>Clostridia</taxon>
        <taxon>Lachnospirales</taxon>
        <taxon>Lachnospiraceae</taxon>
        <taxon>Mediterraneibacter</taxon>
    </lineage>
</organism>
<dbReference type="HOGENOM" id="CLU_010194_1_1_9"/>
<reference evidence="3 4" key="1">
    <citation type="submission" date="2010-03" db="EMBL/GenBank/DDBJ databases">
        <title>The genome sequence of Ruminococcus torques L2-14.</title>
        <authorList>
            <consortium name="metaHIT consortium -- http://www.metahit.eu/"/>
            <person name="Pajon A."/>
            <person name="Turner K."/>
            <person name="Parkhill J."/>
            <person name="Duncan S."/>
            <person name="Flint H."/>
        </authorList>
    </citation>
    <scope>NUCLEOTIDE SEQUENCE [LARGE SCALE GENOMIC DNA]</scope>
    <source>
        <strain evidence="3 4">L2-14</strain>
    </source>
</reference>
<proteinExistence type="inferred from homology"/>
<dbReference type="InterPro" id="IPR020904">
    <property type="entry name" value="Sc_DH/Rdtase_CS"/>
</dbReference>
<dbReference type="PROSITE" id="PS00061">
    <property type="entry name" value="ADH_SHORT"/>
    <property type="match status" value="1"/>
</dbReference>
<protein>
    <submittedName>
        <fullName evidence="3">Dehydrogenases with different specificities (Related to short-chain alcohol dehydrogenases)</fullName>
        <ecNumber evidence="3">1.1.1.125</ecNumber>
    </submittedName>
</protein>
<evidence type="ECO:0000256" key="1">
    <source>
        <dbReference type="ARBA" id="ARBA00006484"/>
    </source>
</evidence>
<name>D4M306_9FIRM</name>
<evidence type="ECO:0000256" key="2">
    <source>
        <dbReference type="ARBA" id="ARBA00023002"/>
    </source>
</evidence>
<dbReference type="PRINTS" id="PR00080">
    <property type="entry name" value="SDRFAMILY"/>
</dbReference>
<dbReference type="InterPro" id="IPR002347">
    <property type="entry name" value="SDR_fam"/>
</dbReference>
<sequence length="257" mass="27492">MDKFIEKFSLEGKKAIVTGGAKGLCNGMAQALHDAGAEVVLLDILDIVEDSAKEMAKEGAMVHAVKGDLSDTDSLESVYNQCLEKLGGRVDILLNGAGIQYRAPAVDFPHDRWEKIVAINMNAVFYLSQLAGKNMIEQKYGKIINIASMTAFFASVLIPAYSASKGGVAQITKALSNEWSSHGVNVNAIAPGYMATELTANMKEVNPKQYEEITGRIPMGRWGNPEDLQGLVVFLASDASAYISGAVIPVDGGFMGK</sequence>
<dbReference type="EMBL" id="FP929055">
    <property type="protein sequence ID" value="CBL25618.1"/>
    <property type="molecule type" value="Genomic_DNA"/>
</dbReference>
<dbReference type="EC" id="1.1.1.125" evidence="3"/>
<dbReference type="PRINTS" id="PR00081">
    <property type="entry name" value="GDHRDH"/>
</dbReference>
<dbReference type="AlphaFoldDB" id="D4M306"/>
<dbReference type="InterPro" id="IPR036291">
    <property type="entry name" value="NAD(P)-bd_dom_sf"/>
</dbReference>
<dbReference type="Pfam" id="PF13561">
    <property type="entry name" value="adh_short_C2"/>
    <property type="match status" value="1"/>
</dbReference>
<accession>D4M306</accession>
<dbReference type="KEGG" id="rto:RTO_09200"/>
<dbReference type="PATRIC" id="fig|657313.3.peg.593"/>
<dbReference type="Gene3D" id="3.40.50.720">
    <property type="entry name" value="NAD(P)-binding Rossmann-like Domain"/>
    <property type="match status" value="1"/>
</dbReference>
<gene>
    <name evidence="3" type="ORF">RTO_09200</name>
</gene>
<dbReference type="FunFam" id="3.40.50.720:FF:000084">
    <property type="entry name" value="Short-chain dehydrogenase reductase"/>
    <property type="match status" value="1"/>
</dbReference>
<dbReference type="SUPFAM" id="SSF51735">
    <property type="entry name" value="NAD(P)-binding Rossmann-fold domains"/>
    <property type="match status" value="1"/>
</dbReference>
<comment type="similarity">
    <text evidence="1">Belongs to the short-chain dehydrogenases/reductases (SDR) family.</text>
</comment>
<dbReference type="PANTHER" id="PTHR42760:SF5">
    <property type="entry name" value="2-DEHYDRO-3-DEOXY-D-GLUCONATE 5-DEHYDROGENASE"/>
    <property type="match status" value="1"/>
</dbReference>
<dbReference type="Proteomes" id="UP000008956">
    <property type="component" value="Chromosome"/>
</dbReference>
<dbReference type="PANTHER" id="PTHR42760">
    <property type="entry name" value="SHORT-CHAIN DEHYDROGENASES/REDUCTASES FAMILY MEMBER"/>
    <property type="match status" value="1"/>
</dbReference>
<dbReference type="GO" id="GO:0008678">
    <property type="term" value="F:2-deoxy-D-gluconate 3-dehydrogenase activity"/>
    <property type="evidence" value="ECO:0007669"/>
    <property type="project" value="UniProtKB-EC"/>
</dbReference>
<reference evidence="3 4" key="2">
    <citation type="submission" date="2010-03" db="EMBL/GenBank/DDBJ databases">
        <authorList>
            <person name="Pajon A."/>
        </authorList>
    </citation>
    <scope>NUCLEOTIDE SEQUENCE [LARGE SCALE GENOMIC DNA]</scope>
    <source>
        <strain evidence="3 4">L2-14</strain>
    </source>
</reference>
<evidence type="ECO:0000313" key="4">
    <source>
        <dbReference type="Proteomes" id="UP000008956"/>
    </source>
</evidence>
<keyword evidence="2 3" id="KW-0560">Oxidoreductase</keyword>
<dbReference type="GO" id="GO:0008206">
    <property type="term" value="P:bile acid metabolic process"/>
    <property type="evidence" value="ECO:0007669"/>
    <property type="project" value="UniProtKB-ARBA"/>
</dbReference>